<dbReference type="InterPro" id="IPR008971">
    <property type="entry name" value="HSP40/DnaJ_pept-bd"/>
</dbReference>
<feature type="domain" description="J" evidence="8">
    <location>
        <begin position="68"/>
        <end position="132"/>
    </location>
</feature>
<dbReference type="SUPFAM" id="SSF57938">
    <property type="entry name" value="DnaJ/Hsp40 cysteine-rich domain"/>
    <property type="match status" value="1"/>
</dbReference>
<organism evidence="10 11">
    <name type="scientific">Lupinus albus</name>
    <name type="common">White lupine</name>
    <name type="synonym">Lupinus termis</name>
    <dbReference type="NCBI Taxonomy" id="3870"/>
    <lineage>
        <taxon>Eukaryota</taxon>
        <taxon>Viridiplantae</taxon>
        <taxon>Streptophyta</taxon>
        <taxon>Embryophyta</taxon>
        <taxon>Tracheophyta</taxon>
        <taxon>Spermatophyta</taxon>
        <taxon>Magnoliopsida</taxon>
        <taxon>eudicotyledons</taxon>
        <taxon>Gunneridae</taxon>
        <taxon>Pentapetalae</taxon>
        <taxon>rosids</taxon>
        <taxon>fabids</taxon>
        <taxon>Fabales</taxon>
        <taxon>Fabaceae</taxon>
        <taxon>Papilionoideae</taxon>
        <taxon>50 kb inversion clade</taxon>
        <taxon>genistoids sensu lato</taxon>
        <taxon>core genistoids</taxon>
        <taxon>Genisteae</taxon>
        <taxon>Lupinus</taxon>
    </lineage>
</organism>
<keyword evidence="7" id="KW-0812">Transmembrane</keyword>
<keyword evidence="1 6" id="KW-0479">Metal-binding</keyword>
<dbReference type="PANTHER" id="PTHR43096:SF26">
    <property type="entry name" value="CR-TYPE DOMAIN-CONTAINING PROTEIN"/>
    <property type="match status" value="1"/>
</dbReference>
<dbReference type="CDD" id="cd10747">
    <property type="entry name" value="DnaJ_C"/>
    <property type="match status" value="1"/>
</dbReference>
<dbReference type="Pfam" id="PF01556">
    <property type="entry name" value="DnaJ_C"/>
    <property type="match status" value="1"/>
</dbReference>
<dbReference type="AlphaFoldDB" id="A0A6A4NNM2"/>
<evidence type="ECO:0000256" key="6">
    <source>
        <dbReference type="PROSITE-ProRule" id="PRU00546"/>
    </source>
</evidence>
<dbReference type="FunFam" id="2.10.230.10:FF:000002">
    <property type="entry name" value="Molecular chaperone DnaJ"/>
    <property type="match status" value="1"/>
</dbReference>
<dbReference type="GO" id="GO:0051082">
    <property type="term" value="F:unfolded protein binding"/>
    <property type="evidence" value="ECO:0007669"/>
    <property type="project" value="InterPro"/>
</dbReference>
<dbReference type="Gene3D" id="1.10.287.110">
    <property type="entry name" value="DnaJ domain"/>
    <property type="match status" value="1"/>
</dbReference>
<dbReference type="OrthoDB" id="10256793at2759"/>
<accession>A0A6A4NNM2</accession>
<dbReference type="HAMAP" id="MF_01152">
    <property type="entry name" value="DnaJ"/>
    <property type="match status" value="1"/>
</dbReference>
<dbReference type="PROSITE" id="PS50076">
    <property type="entry name" value="DNAJ_2"/>
    <property type="match status" value="1"/>
</dbReference>
<dbReference type="InterPro" id="IPR012724">
    <property type="entry name" value="DnaJ"/>
</dbReference>
<gene>
    <name evidence="10" type="ORF">Lalb_Chr22g0353471</name>
</gene>
<dbReference type="Proteomes" id="UP000447434">
    <property type="component" value="Chromosome 22"/>
</dbReference>
<dbReference type="PANTHER" id="PTHR43096">
    <property type="entry name" value="DNAJ HOMOLOG 1, MITOCHONDRIAL-RELATED"/>
    <property type="match status" value="1"/>
</dbReference>
<evidence type="ECO:0000256" key="1">
    <source>
        <dbReference type="ARBA" id="ARBA00022723"/>
    </source>
</evidence>
<proteinExistence type="inferred from homology"/>
<dbReference type="Gene3D" id="2.60.260.20">
    <property type="entry name" value="Urease metallochaperone UreE, N-terminal domain"/>
    <property type="match status" value="2"/>
</dbReference>
<dbReference type="EMBL" id="WOCE01000022">
    <property type="protein sequence ID" value="KAE9588257.1"/>
    <property type="molecule type" value="Genomic_DNA"/>
</dbReference>
<comment type="caution">
    <text evidence="10">The sequence shown here is derived from an EMBL/GenBank/DDBJ whole genome shotgun (WGS) entry which is preliminary data.</text>
</comment>
<keyword evidence="5" id="KW-0143">Chaperone</keyword>
<dbReference type="InterPro" id="IPR001623">
    <property type="entry name" value="DnaJ_domain"/>
</dbReference>
<keyword evidence="2" id="KW-0677">Repeat</keyword>
<dbReference type="InterPro" id="IPR001305">
    <property type="entry name" value="HSP_DnaJ_Cys-rich_dom"/>
</dbReference>
<dbReference type="CDD" id="cd06257">
    <property type="entry name" value="DnaJ"/>
    <property type="match status" value="1"/>
</dbReference>
<keyword evidence="4 6" id="KW-0862">Zinc</keyword>
<protein>
    <submittedName>
        <fullName evidence="10">Putative chaperone DnaJ</fullName>
    </submittedName>
</protein>
<dbReference type="Gene3D" id="2.10.230.10">
    <property type="entry name" value="Heat shock protein DnaJ, cysteine-rich domain"/>
    <property type="match status" value="1"/>
</dbReference>
<dbReference type="PROSITE" id="PS00636">
    <property type="entry name" value="DNAJ_1"/>
    <property type="match status" value="1"/>
</dbReference>
<keyword evidence="7" id="KW-1133">Transmembrane helix</keyword>
<dbReference type="GO" id="GO:0008270">
    <property type="term" value="F:zinc ion binding"/>
    <property type="evidence" value="ECO:0007669"/>
    <property type="project" value="UniProtKB-KW"/>
</dbReference>
<dbReference type="Pfam" id="PF00684">
    <property type="entry name" value="DnaJ_CXXCXGXG"/>
    <property type="match status" value="1"/>
</dbReference>
<feature type="zinc finger region" description="CR-type" evidence="6">
    <location>
        <begin position="202"/>
        <end position="284"/>
    </location>
</feature>
<evidence type="ECO:0000256" key="4">
    <source>
        <dbReference type="ARBA" id="ARBA00022833"/>
    </source>
</evidence>
<evidence type="ECO:0000313" key="10">
    <source>
        <dbReference type="EMBL" id="KAE9588257.1"/>
    </source>
</evidence>
<keyword evidence="3 6" id="KW-0863">Zinc-finger</keyword>
<feature type="domain" description="CR-type" evidence="9">
    <location>
        <begin position="202"/>
        <end position="284"/>
    </location>
</feature>
<dbReference type="GO" id="GO:0031072">
    <property type="term" value="F:heat shock protein binding"/>
    <property type="evidence" value="ECO:0007669"/>
    <property type="project" value="InterPro"/>
</dbReference>
<evidence type="ECO:0000259" key="8">
    <source>
        <dbReference type="PROSITE" id="PS50076"/>
    </source>
</evidence>
<dbReference type="SUPFAM" id="SSF49493">
    <property type="entry name" value="HSP40/DnaJ peptide-binding domain"/>
    <property type="match status" value="2"/>
</dbReference>
<keyword evidence="7" id="KW-0472">Membrane</keyword>
<evidence type="ECO:0000256" key="7">
    <source>
        <dbReference type="SAM" id="Phobius"/>
    </source>
</evidence>
<reference evidence="11" key="1">
    <citation type="journal article" date="2020" name="Nat. Commun.">
        <title>Genome sequence of the cluster root forming white lupin.</title>
        <authorList>
            <person name="Hufnagel B."/>
            <person name="Marques A."/>
            <person name="Soriano A."/>
            <person name="Marques L."/>
            <person name="Divol F."/>
            <person name="Doumas P."/>
            <person name="Sallet E."/>
            <person name="Mancinotti D."/>
            <person name="Carrere S."/>
            <person name="Marande W."/>
            <person name="Arribat S."/>
            <person name="Keller J."/>
            <person name="Huneau C."/>
            <person name="Blein T."/>
            <person name="Aime D."/>
            <person name="Laguerre M."/>
            <person name="Taylor J."/>
            <person name="Schubert V."/>
            <person name="Nelson M."/>
            <person name="Geu-Flores F."/>
            <person name="Crespi M."/>
            <person name="Gallardo-Guerrero K."/>
            <person name="Delaux P.-M."/>
            <person name="Salse J."/>
            <person name="Berges H."/>
            <person name="Guyot R."/>
            <person name="Gouzy J."/>
            <person name="Peret B."/>
        </authorList>
    </citation>
    <scope>NUCLEOTIDE SEQUENCE [LARGE SCALE GENOMIC DNA]</scope>
    <source>
        <strain evidence="11">cv. Amiga</strain>
    </source>
</reference>
<evidence type="ECO:0000256" key="5">
    <source>
        <dbReference type="ARBA" id="ARBA00023186"/>
    </source>
</evidence>
<dbReference type="PRINTS" id="PR00625">
    <property type="entry name" value="JDOMAIN"/>
</dbReference>
<evidence type="ECO:0000256" key="3">
    <source>
        <dbReference type="ARBA" id="ARBA00022771"/>
    </source>
</evidence>
<keyword evidence="11" id="KW-1185">Reference proteome</keyword>
<dbReference type="Pfam" id="PF00226">
    <property type="entry name" value="DnaJ"/>
    <property type="match status" value="1"/>
</dbReference>
<dbReference type="PROSITE" id="PS51188">
    <property type="entry name" value="ZF_CR"/>
    <property type="match status" value="1"/>
</dbReference>
<evidence type="ECO:0000259" key="9">
    <source>
        <dbReference type="PROSITE" id="PS51188"/>
    </source>
</evidence>
<name>A0A6A4NNM2_LUPAL</name>
<evidence type="ECO:0000256" key="2">
    <source>
        <dbReference type="ARBA" id="ARBA00022737"/>
    </source>
</evidence>
<evidence type="ECO:0000313" key="11">
    <source>
        <dbReference type="Proteomes" id="UP000447434"/>
    </source>
</evidence>
<dbReference type="SUPFAM" id="SSF46565">
    <property type="entry name" value="Chaperone J-domain"/>
    <property type="match status" value="1"/>
</dbReference>
<dbReference type="GO" id="GO:0009408">
    <property type="term" value="P:response to heat"/>
    <property type="evidence" value="ECO:0007669"/>
    <property type="project" value="InterPro"/>
</dbReference>
<feature type="transmembrane region" description="Helical" evidence="7">
    <location>
        <begin position="500"/>
        <end position="518"/>
    </location>
</feature>
<dbReference type="SMART" id="SM00271">
    <property type="entry name" value="DnaJ"/>
    <property type="match status" value="1"/>
</dbReference>
<dbReference type="GO" id="GO:0042026">
    <property type="term" value="P:protein refolding"/>
    <property type="evidence" value="ECO:0007669"/>
    <property type="project" value="TreeGrafter"/>
</dbReference>
<sequence>MPLIHTLTPSCYATLNSLTNYSFFSNVTLPTFGFSLSKTLHTQNPSFVFSTTRNRFRASLISAKAGTDYYSTLNVSSSATLQEIKSSYRKLARKYHPDMNKSPGAEDKFKEISAAYEVLSDDEKRSLYDRFGESGLQGENGESASASGVDPFDLFDELFGRSGGIFGSSDEGGINFSLRNNRNSSLDIRYDLHLSFEESIFGGRKEIEISCSQPCNDCDGTGAKSRNCIKHCTNCGGRGGEMKSQRTPFGIMSQVSTCSKCSGLGKIITDHCRRCDGSGQVQSKQTVSVVIPPGVTDGDTTQIRGEGNYDKKRNINGDLFIVIHVAEKRGIRREGLHLYSNINIDFTEAILGSVKKVETVEGIRDLGIPSGIQPGESVKLSRMGAPDMNKPSKRGDHYFIVNVLIPKDISDAERVLVQKLASLRASSKDDSLCSDGIGIPKGKFRDSKGKASSKGIKDVDSLWRSVKNFLRGGQSEERFASISLDTSASLRRFTHHNHSVSYSLFVVFIITWIFASIAKSKYLLFQRRTKSLTYKTE</sequence>
<dbReference type="CDD" id="cd10719">
    <property type="entry name" value="DnaJ_zf"/>
    <property type="match status" value="1"/>
</dbReference>
<dbReference type="InterPro" id="IPR002939">
    <property type="entry name" value="DnaJ_C"/>
</dbReference>
<dbReference type="InterPro" id="IPR018253">
    <property type="entry name" value="DnaJ_domain_CS"/>
</dbReference>
<dbReference type="GO" id="GO:0005524">
    <property type="term" value="F:ATP binding"/>
    <property type="evidence" value="ECO:0007669"/>
    <property type="project" value="InterPro"/>
</dbReference>
<dbReference type="FunFam" id="1.10.287.110:FF:000037">
    <property type="entry name" value="Chaperone protein dnaJ A6 chloroplastic"/>
    <property type="match status" value="1"/>
</dbReference>
<dbReference type="InterPro" id="IPR036410">
    <property type="entry name" value="HSP_DnaJ_Cys-rich_dom_sf"/>
</dbReference>
<dbReference type="GO" id="GO:0009535">
    <property type="term" value="C:chloroplast thylakoid membrane"/>
    <property type="evidence" value="ECO:0007669"/>
    <property type="project" value="TreeGrafter"/>
</dbReference>
<dbReference type="InterPro" id="IPR036869">
    <property type="entry name" value="J_dom_sf"/>
</dbReference>